<evidence type="ECO:0000313" key="1">
    <source>
        <dbReference type="EMBL" id="MBB5282048.1"/>
    </source>
</evidence>
<gene>
    <name evidence="1" type="ORF">HNQ92_000169</name>
</gene>
<dbReference type="Gene3D" id="3.40.50.1110">
    <property type="entry name" value="SGNH hydrolase"/>
    <property type="match status" value="1"/>
</dbReference>
<proteinExistence type="predicted"/>
<dbReference type="CDD" id="cd00229">
    <property type="entry name" value="SGNH_hydrolase"/>
    <property type="match status" value="1"/>
</dbReference>
<reference evidence="1 2" key="1">
    <citation type="submission" date="2020-08" db="EMBL/GenBank/DDBJ databases">
        <title>Genomic Encyclopedia of Type Strains, Phase IV (KMG-IV): sequencing the most valuable type-strain genomes for metagenomic binning, comparative biology and taxonomic classification.</title>
        <authorList>
            <person name="Goeker M."/>
        </authorList>
    </citation>
    <scope>NUCLEOTIDE SEQUENCE [LARGE SCALE GENOMIC DNA]</scope>
    <source>
        <strain evidence="1 2">DSM 105074</strain>
    </source>
</reference>
<dbReference type="GO" id="GO:0016788">
    <property type="term" value="F:hydrolase activity, acting on ester bonds"/>
    <property type="evidence" value="ECO:0007669"/>
    <property type="project" value="UniProtKB-ARBA"/>
</dbReference>
<accession>A0A840TPV8</accession>
<dbReference type="PROSITE" id="PS51257">
    <property type="entry name" value="PROKAR_LIPOPROTEIN"/>
    <property type="match status" value="1"/>
</dbReference>
<organism evidence="1 2">
    <name type="scientific">Rhabdobacter roseus</name>
    <dbReference type="NCBI Taxonomy" id="1655419"/>
    <lineage>
        <taxon>Bacteria</taxon>
        <taxon>Pseudomonadati</taxon>
        <taxon>Bacteroidota</taxon>
        <taxon>Cytophagia</taxon>
        <taxon>Cytophagales</taxon>
        <taxon>Cytophagaceae</taxon>
        <taxon>Rhabdobacter</taxon>
    </lineage>
</organism>
<dbReference type="EMBL" id="JACHGF010000001">
    <property type="protein sequence ID" value="MBB5282048.1"/>
    <property type="molecule type" value="Genomic_DNA"/>
</dbReference>
<dbReference type="SUPFAM" id="SSF52266">
    <property type="entry name" value="SGNH hydrolase"/>
    <property type="match status" value="1"/>
</dbReference>
<protein>
    <recommendedName>
        <fullName evidence="3">SGNH/GDSL hydrolase family protein</fullName>
    </recommendedName>
</protein>
<comment type="caution">
    <text evidence="1">The sequence shown here is derived from an EMBL/GenBank/DDBJ whole genome shotgun (WGS) entry which is preliminary data.</text>
</comment>
<sequence length="342" mass="38270">MKALLCKLPLAGLLVLVGWMFVACFGSDKYFEPIPPVVEKPPCAAPQDSLSSDTSNAPCVACPGKGNYIEDNLLPIPLFSSEQEKQAYGTIIQLKADSLPTDALYEYSWDSGKSWIQNDSIFLCQSGNIQARIRRNNTISRIASIHFTLFYQRVLIVGNSIMSHGPYPQIGWKGDWGMAASRPDSDFVHLLTRKLQQANPTIQIKLFNGVSFEKNYKTYDFTQADEYVDFMPDLIIMRIAENAEAAIESEFQEKYSALIKRLLSKSKATVLCTTSFWPGRDQANQAIKNVAAKNNYRLVDISQYFEDKSYTAKGLFEDQGVAAHPGDKGMRAIYESIAKQIP</sequence>
<dbReference type="Proteomes" id="UP000557307">
    <property type="component" value="Unassembled WGS sequence"/>
</dbReference>
<name>A0A840TPV8_9BACT</name>
<evidence type="ECO:0000313" key="2">
    <source>
        <dbReference type="Proteomes" id="UP000557307"/>
    </source>
</evidence>
<dbReference type="AlphaFoldDB" id="A0A840TPV8"/>
<dbReference type="RefSeq" id="WP_184169506.1">
    <property type="nucleotide sequence ID" value="NZ_JACHGF010000001.1"/>
</dbReference>
<dbReference type="InterPro" id="IPR036514">
    <property type="entry name" value="SGNH_hydro_sf"/>
</dbReference>
<keyword evidence="2" id="KW-1185">Reference proteome</keyword>
<evidence type="ECO:0008006" key="3">
    <source>
        <dbReference type="Google" id="ProtNLM"/>
    </source>
</evidence>